<dbReference type="KEGG" id="fgi:OP10G_4288"/>
<evidence type="ECO:0000313" key="1">
    <source>
        <dbReference type="EMBL" id="AIE87656.1"/>
    </source>
</evidence>
<name>A0A068NW37_FIMGI</name>
<dbReference type="AlphaFoldDB" id="A0A068NW37"/>
<dbReference type="PANTHER" id="PTHR48098:SF1">
    <property type="entry name" value="DIACYLGLYCEROL ACYLTRANSFERASE_MYCOLYLTRANSFERASE AG85A"/>
    <property type="match status" value="1"/>
</dbReference>
<dbReference type="InterPro" id="IPR029058">
    <property type="entry name" value="AB_hydrolase_fold"/>
</dbReference>
<accession>A0A068NW37</accession>
<dbReference type="InterPro" id="IPR000801">
    <property type="entry name" value="Esterase-like"/>
</dbReference>
<reference evidence="1 2" key="1">
    <citation type="journal article" date="2014" name="PLoS ONE">
        <title>The first complete genome sequence of the class fimbriimonadia in the phylum armatimonadetes.</title>
        <authorList>
            <person name="Hu Z.Y."/>
            <person name="Wang Y.Z."/>
            <person name="Im W.T."/>
            <person name="Wang S.Y."/>
            <person name="Zhao G.P."/>
            <person name="Zheng H.J."/>
            <person name="Quan Z.X."/>
        </authorList>
    </citation>
    <scope>NUCLEOTIDE SEQUENCE [LARGE SCALE GENOMIC DNA]</scope>
    <source>
        <strain evidence="1">Gsoil 348</strain>
    </source>
</reference>
<protein>
    <submittedName>
        <fullName evidence="1">Esterase</fullName>
    </submittedName>
</protein>
<dbReference type="EMBL" id="CP007139">
    <property type="protein sequence ID" value="AIE87656.1"/>
    <property type="molecule type" value="Genomic_DNA"/>
</dbReference>
<dbReference type="Gene3D" id="3.40.50.1820">
    <property type="entry name" value="alpha/beta hydrolase"/>
    <property type="match status" value="2"/>
</dbReference>
<dbReference type="STRING" id="661478.OP10G_4288"/>
<dbReference type="PANTHER" id="PTHR48098">
    <property type="entry name" value="ENTEROCHELIN ESTERASE-RELATED"/>
    <property type="match status" value="1"/>
</dbReference>
<dbReference type="HOGENOM" id="CLU_015241_1_0_0"/>
<dbReference type="Pfam" id="PF00756">
    <property type="entry name" value="Esterase"/>
    <property type="match status" value="2"/>
</dbReference>
<organism evidence="1 2">
    <name type="scientific">Fimbriimonas ginsengisoli Gsoil 348</name>
    <dbReference type="NCBI Taxonomy" id="661478"/>
    <lineage>
        <taxon>Bacteria</taxon>
        <taxon>Bacillati</taxon>
        <taxon>Armatimonadota</taxon>
        <taxon>Fimbriimonadia</taxon>
        <taxon>Fimbriimonadales</taxon>
        <taxon>Fimbriimonadaceae</taxon>
        <taxon>Fimbriimonas</taxon>
    </lineage>
</organism>
<dbReference type="eggNOG" id="COG2382">
    <property type="taxonomic scope" value="Bacteria"/>
</dbReference>
<proteinExistence type="predicted"/>
<dbReference type="InterPro" id="IPR050583">
    <property type="entry name" value="Mycobacterial_A85_antigen"/>
</dbReference>
<sequence>MREEATTGAGAVWYRKIVAFKYRFCVQGPTTLHTLFLCLALFAATSSQNAGSEEFYAVKEVPHGTLQPITYLSKTTGKERRYYVYLPPAYAENTSQRYPILFLLHGANCDERSWPYAGNVKEIMDNLLAEKKAVPMIVVSPNGYASKPGEAQPDITSRKSPPDFNAMFATFEEEFSSDLLPDVERRFRTIPDRSHRALAGFSMGGLQTMSLGLDHLQLFSYLGGFSGCGGAFNAPINLKTDHRGAMRNAKKFNAKMNLLFLTEGSNEPGFILESVKRYRAALNAAGIKYSFYESPGTTHDYPTWRRSLHEFAPLLFPDLRDVVVKPLPSPAVAFGQPIHPASDDKKLFPDAPAGFDDVRKDIPHGKLEHTTWYSSTVGKARNMLVYTPPGYSALKKYPTLYLLHGIGANEYQWGWAGKPDVVLDNLIAEGKAAPMVVVMPNGCAQMDDEPKGDKYASAPAYATFEQDLLVDLIPTIEKSYSVSTKAEDRAIAGLSMGGGQSLDFGFAHMDVFKSIGGFSSAPNTYQPDRLVPDVDKAKKLRLVYVSAGTKDGLFGISQRTHQYLRDHDIPHIWNVDGHGHDRDTWSYNLYYFLQKVFR</sequence>
<dbReference type="GO" id="GO:0016747">
    <property type="term" value="F:acyltransferase activity, transferring groups other than amino-acyl groups"/>
    <property type="evidence" value="ECO:0007669"/>
    <property type="project" value="TreeGrafter"/>
</dbReference>
<evidence type="ECO:0000313" key="2">
    <source>
        <dbReference type="Proteomes" id="UP000027982"/>
    </source>
</evidence>
<keyword evidence="2" id="KW-1185">Reference proteome</keyword>
<dbReference type="SUPFAM" id="SSF53474">
    <property type="entry name" value="alpha/beta-Hydrolases"/>
    <property type="match status" value="2"/>
</dbReference>
<gene>
    <name evidence="1" type="ORF">OP10G_4288</name>
</gene>
<dbReference type="Proteomes" id="UP000027982">
    <property type="component" value="Chromosome"/>
</dbReference>